<evidence type="ECO:0000256" key="9">
    <source>
        <dbReference type="ARBA" id="ARBA00070675"/>
    </source>
</evidence>
<feature type="region of interest" description="B" evidence="10">
    <location>
        <begin position="343"/>
        <end position="558"/>
    </location>
</feature>
<dbReference type="Pfam" id="PF13589">
    <property type="entry name" value="HATPase_c_3"/>
    <property type="match status" value="1"/>
</dbReference>
<evidence type="ECO:0000256" key="2">
    <source>
        <dbReference type="ARBA" id="ARBA00008239"/>
    </source>
</evidence>
<reference evidence="13 14" key="1">
    <citation type="submission" date="2018-06" db="EMBL/GenBank/DDBJ databases">
        <authorList>
            <consortium name="Pathogen Informatics"/>
            <person name="Doyle S."/>
        </authorList>
    </citation>
    <scope>NUCLEOTIDE SEQUENCE [LARGE SCALE GENOMIC DNA]</scope>
    <source>
        <strain evidence="13 14">NCTC13315</strain>
    </source>
</reference>
<keyword evidence="4 10" id="KW-0547">Nucleotide-binding</keyword>
<dbReference type="InterPro" id="IPR003594">
    <property type="entry name" value="HATPase_dom"/>
</dbReference>
<evidence type="ECO:0000256" key="5">
    <source>
        <dbReference type="ARBA" id="ARBA00022840"/>
    </source>
</evidence>
<keyword evidence="3 10" id="KW-0963">Cytoplasm</keyword>
<feature type="binding site" evidence="11">
    <location>
        <position position="100"/>
    </location>
    <ligand>
        <name>ATP</name>
        <dbReference type="ChEBI" id="CHEBI:30616"/>
    </ligand>
</feature>
<evidence type="ECO:0000256" key="6">
    <source>
        <dbReference type="ARBA" id="ARBA00023016"/>
    </source>
</evidence>
<protein>
    <recommendedName>
        <fullName evidence="9 10">Chaperone protein HtpG</fullName>
    </recommendedName>
    <alternativeName>
        <fullName evidence="10">Heat shock protein HtpG</fullName>
    </alternativeName>
    <alternativeName>
        <fullName evidence="10">High temperature protein G</fullName>
    </alternativeName>
</protein>
<keyword evidence="5 10" id="KW-0067">ATP-binding</keyword>
<keyword evidence="14" id="KW-1185">Reference proteome</keyword>
<dbReference type="InterPro" id="IPR020575">
    <property type="entry name" value="Hsp90_N"/>
</dbReference>
<organism evidence="13 14">
    <name type="scientific">Legionella beliardensis</name>
    <dbReference type="NCBI Taxonomy" id="91822"/>
    <lineage>
        <taxon>Bacteria</taxon>
        <taxon>Pseudomonadati</taxon>
        <taxon>Pseudomonadota</taxon>
        <taxon>Gammaproteobacteria</taxon>
        <taxon>Legionellales</taxon>
        <taxon>Legionellaceae</taxon>
        <taxon>Legionella</taxon>
    </lineage>
</organism>
<dbReference type="Gene3D" id="3.30.565.10">
    <property type="entry name" value="Histidine kinase-like ATPase, C-terminal domain"/>
    <property type="match status" value="1"/>
</dbReference>
<evidence type="ECO:0000259" key="12">
    <source>
        <dbReference type="SMART" id="SM00387"/>
    </source>
</evidence>
<evidence type="ECO:0000256" key="8">
    <source>
        <dbReference type="ARBA" id="ARBA00058590"/>
    </source>
</evidence>
<feature type="binding site" evidence="11">
    <location>
        <position position="342"/>
    </location>
    <ligand>
        <name>ATP</name>
        <dbReference type="ChEBI" id="CHEBI:30616"/>
    </ligand>
</feature>
<proteinExistence type="inferred from homology"/>
<dbReference type="FunFam" id="3.30.230.80:FF:000002">
    <property type="entry name" value="Molecular chaperone HtpG"/>
    <property type="match status" value="1"/>
</dbReference>
<dbReference type="SMART" id="SM00387">
    <property type="entry name" value="HATPase_c"/>
    <property type="match status" value="1"/>
</dbReference>
<evidence type="ECO:0000256" key="4">
    <source>
        <dbReference type="ARBA" id="ARBA00022741"/>
    </source>
</evidence>
<dbReference type="Gene3D" id="3.40.50.11260">
    <property type="match status" value="1"/>
</dbReference>
<feature type="binding site" evidence="11">
    <location>
        <position position="175"/>
    </location>
    <ligand>
        <name>ATP</name>
        <dbReference type="ChEBI" id="CHEBI:30616"/>
    </ligand>
</feature>
<dbReference type="FunFam" id="3.30.565.10:FF:000009">
    <property type="entry name" value="Molecular chaperone HtpG"/>
    <property type="match status" value="1"/>
</dbReference>
<dbReference type="GO" id="GO:0005737">
    <property type="term" value="C:cytoplasm"/>
    <property type="evidence" value="ECO:0007669"/>
    <property type="project" value="UniProtKB-SubCell"/>
</dbReference>
<name>A0A378I2T2_9GAMM</name>
<dbReference type="CDD" id="cd16927">
    <property type="entry name" value="HATPase_Hsp90-like"/>
    <property type="match status" value="1"/>
</dbReference>
<evidence type="ECO:0000256" key="3">
    <source>
        <dbReference type="ARBA" id="ARBA00022490"/>
    </source>
</evidence>
<dbReference type="SUPFAM" id="SSF54211">
    <property type="entry name" value="Ribosomal protein S5 domain 2-like"/>
    <property type="match status" value="1"/>
</dbReference>
<dbReference type="PIRSF" id="PIRSF002583">
    <property type="entry name" value="Hsp90"/>
    <property type="match status" value="1"/>
</dbReference>
<feature type="binding site" evidence="11">
    <location>
        <begin position="123"/>
        <end position="128"/>
    </location>
    <ligand>
        <name>ATP</name>
        <dbReference type="ChEBI" id="CHEBI:30616"/>
    </ligand>
</feature>
<dbReference type="Pfam" id="PF00183">
    <property type="entry name" value="HSP90"/>
    <property type="match status" value="1"/>
</dbReference>
<comment type="similarity">
    <text evidence="2 10">Belongs to the heat shock protein 90 family.</text>
</comment>
<dbReference type="PRINTS" id="PR00775">
    <property type="entry name" value="HEATSHOCK90"/>
</dbReference>
<feature type="region of interest" description="A; substrate-binding" evidence="10">
    <location>
        <begin position="1"/>
        <end position="342"/>
    </location>
</feature>
<dbReference type="InterPro" id="IPR036890">
    <property type="entry name" value="HATPase_C_sf"/>
</dbReference>
<dbReference type="SUPFAM" id="SSF55874">
    <property type="entry name" value="ATPase domain of HSP90 chaperone/DNA topoisomerase II/histidine kinase"/>
    <property type="match status" value="1"/>
</dbReference>
<dbReference type="Gene3D" id="1.20.120.790">
    <property type="entry name" value="Heat shock protein 90, C-terminal domain"/>
    <property type="match status" value="1"/>
</dbReference>
<feature type="binding site" evidence="11">
    <location>
        <position position="81"/>
    </location>
    <ligand>
        <name>ATP</name>
        <dbReference type="ChEBI" id="CHEBI:30616"/>
    </ligand>
</feature>
<feature type="binding site" evidence="11">
    <location>
        <position position="39"/>
    </location>
    <ligand>
        <name>ATP</name>
        <dbReference type="ChEBI" id="CHEBI:30616"/>
    </ligand>
</feature>
<evidence type="ECO:0000256" key="1">
    <source>
        <dbReference type="ARBA" id="ARBA00004496"/>
    </source>
</evidence>
<dbReference type="OrthoDB" id="9802640at2"/>
<feature type="binding site" evidence="11">
    <location>
        <position position="94"/>
    </location>
    <ligand>
        <name>ATP</name>
        <dbReference type="ChEBI" id="CHEBI:30616"/>
    </ligand>
</feature>
<dbReference type="EMBL" id="UGNV01000001">
    <property type="protein sequence ID" value="STX29011.1"/>
    <property type="molecule type" value="Genomic_DNA"/>
</dbReference>
<dbReference type="GO" id="GO:0140662">
    <property type="term" value="F:ATP-dependent protein folding chaperone"/>
    <property type="evidence" value="ECO:0007669"/>
    <property type="project" value="InterPro"/>
</dbReference>
<sequence>MAGKKQTMGFQTEVKQMLHLVVHSLYSNKEIFLRELISNASDALDKLRFLALANSSLYEKDSDLKITIDYNEKLKTITIKDNGIGMSRDEAIENLGTIAKSGTKEFLSHLTGESSKDSHLIGQFGVGFYSAFIVADKVTVKSRRAGLAPEEGIVWQSEGEGEFTIAEETRAERGTEVIIHLKKEEEEFLSDWRLRGIITKYSDHICWPILMKKQHDEENKDNKDDNAVDYETVNKATALWTLPKSEISDEDYKALYKHISHDYQDPLTWSHNHVEGKHDYISLLYVPAHAPFDLWQQESKHGLKLYVKRVFILDDATQFLPRYLRFIKGIIDASDLPLNVSREILQDNKQVESIRSACTKRVLSMLEKMSTQDADMYQRFWNEFGLVLKEGPVEDFANREAIAKLLRFTSTHTDSEKQNVSLMDYLARMKEKQDKIYYITASSYNAAKHSPHLEIFKKKGIEVLLLSDRIDEWLVGYLSEFEGKKLQSISKGKIDFEGEDDGEGKNIKEQEKSLEPMLKHMKDVLGDKVKEVNLTNRLTDSPACVVADEQDMGLEMQRILQAAGQQVPGSKPIFEINPEHTLIKRLHNIEDDERFAEWVTMLFEQAVLAEGGQLDNPADFVSRVNKLLMTTA</sequence>
<dbReference type="InterPro" id="IPR037196">
    <property type="entry name" value="HSP90_C"/>
</dbReference>
<comment type="subcellular location">
    <subcellularLocation>
        <location evidence="1 10">Cytoplasm</location>
    </subcellularLocation>
</comment>
<dbReference type="HAMAP" id="MF_00505">
    <property type="entry name" value="HSP90"/>
    <property type="match status" value="1"/>
</dbReference>
<gene>
    <name evidence="10 13" type="primary">htpG</name>
    <name evidence="13" type="ORF">NCTC13315_01545</name>
</gene>
<dbReference type="InterPro" id="IPR001404">
    <property type="entry name" value="Hsp90_fam"/>
</dbReference>
<evidence type="ECO:0000256" key="11">
    <source>
        <dbReference type="PIRSR" id="PIRSR002583-1"/>
    </source>
</evidence>
<comment type="function">
    <text evidence="8 10">Molecular chaperone. Has ATPase activity.</text>
</comment>
<accession>A0A378I2T2</accession>
<dbReference type="InterPro" id="IPR020568">
    <property type="entry name" value="Ribosomal_Su5_D2-typ_SF"/>
</dbReference>
<dbReference type="AlphaFoldDB" id="A0A378I2T2"/>
<keyword evidence="7 10" id="KW-0143">Chaperone</keyword>
<dbReference type="Proteomes" id="UP000254968">
    <property type="component" value="Unassembled WGS sequence"/>
</dbReference>
<dbReference type="GO" id="GO:0005524">
    <property type="term" value="F:ATP binding"/>
    <property type="evidence" value="ECO:0007669"/>
    <property type="project" value="UniProtKB-UniRule"/>
</dbReference>
<dbReference type="PANTHER" id="PTHR11528">
    <property type="entry name" value="HEAT SHOCK PROTEIN 90 FAMILY MEMBER"/>
    <property type="match status" value="1"/>
</dbReference>
<dbReference type="PROSITE" id="PS00298">
    <property type="entry name" value="HSP90"/>
    <property type="match status" value="1"/>
</dbReference>
<dbReference type="GO" id="GO:0016887">
    <property type="term" value="F:ATP hydrolysis activity"/>
    <property type="evidence" value="ECO:0007669"/>
    <property type="project" value="InterPro"/>
</dbReference>
<feature type="binding site" evidence="11">
    <location>
        <position position="86"/>
    </location>
    <ligand>
        <name>ATP</name>
        <dbReference type="ChEBI" id="CHEBI:30616"/>
    </ligand>
</feature>
<evidence type="ECO:0000256" key="7">
    <source>
        <dbReference type="ARBA" id="ARBA00023186"/>
    </source>
</evidence>
<evidence type="ECO:0000313" key="14">
    <source>
        <dbReference type="Proteomes" id="UP000254968"/>
    </source>
</evidence>
<evidence type="ECO:0000256" key="10">
    <source>
        <dbReference type="HAMAP-Rule" id="MF_00505"/>
    </source>
</evidence>
<feature type="binding site" evidence="11">
    <location>
        <position position="35"/>
    </location>
    <ligand>
        <name>ATP</name>
        <dbReference type="ChEBI" id="CHEBI:30616"/>
    </ligand>
</feature>
<evidence type="ECO:0000313" key="13">
    <source>
        <dbReference type="EMBL" id="STX29011.1"/>
    </source>
</evidence>
<keyword evidence="6 10" id="KW-0346">Stress response</keyword>
<dbReference type="NCBIfam" id="NF003555">
    <property type="entry name" value="PRK05218.1"/>
    <property type="match status" value="1"/>
</dbReference>
<dbReference type="SUPFAM" id="SSF110942">
    <property type="entry name" value="HSP90 C-terminal domain"/>
    <property type="match status" value="1"/>
</dbReference>
<dbReference type="RefSeq" id="WP_115302715.1">
    <property type="nucleotide sequence ID" value="NZ_CAAAHO010000004.1"/>
</dbReference>
<dbReference type="Gene3D" id="3.30.230.80">
    <property type="match status" value="1"/>
</dbReference>
<feature type="binding site" evidence="11">
    <location>
        <begin position="101"/>
        <end position="102"/>
    </location>
    <ligand>
        <name>ATP</name>
        <dbReference type="ChEBI" id="CHEBI:30616"/>
    </ligand>
</feature>
<feature type="domain" description="Histidine kinase/HSP90-like ATPase" evidence="12">
    <location>
        <begin position="28"/>
        <end position="185"/>
    </location>
</feature>
<feature type="region of interest" description="C" evidence="10">
    <location>
        <begin position="559"/>
        <end position="632"/>
    </location>
</feature>
<dbReference type="GO" id="GO:0051082">
    <property type="term" value="F:unfolded protein binding"/>
    <property type="evidence" value="ECO:0007669"/>
    <property type="project" value="UniProtKB-UniRule"/>
</dbReference>
<comment type="subunit">
    <text evidence="10">Homodimer.</text>
</comment>
<dbReference type="InterPro" id="IPR019805">
    <property type="entry name" value="Heat_shock_protein_90_CS"/>
</dbReference>